<dbReference type="RefSeq" id="XP_069232881.1">
    <property type="nucleotide sequence ID" value="XM_069370162.1"/>
</dbReference>
<organism evidence="2 3">
    <name type="scientific">Cladosporium halotolerans</name>
    <dbReference type="NCBI Taxonomy" id="1052096"/>
    <lineage>
        <taxon>Eukaryota</taxon>
        <taxon>Fungi</taxon>
        <taxon>Dikarya</taxon>
        <taxon>Ascomycota</taxon>
        <taxon>Pezizomycotina</taxon>
        <taxon>Dothideomycetes</taxon>
        <taxon>Dothideomycetidae</taxon>
        <taxon>Cladosporiales</taxon>
        <taxon>Cladosporiaceae</taxon>
        <taxon>Cladosporium</taxon>
    </lineage>
</organism>
<evidence type="ECO:0000313" key="3">
    <source>
        <dbReference type="Proteomes" id="UP000803884"/>
    </source>
</evidence>
<accession>A0AB34L2A7</accession>
<feature type="region of interest" description="Disordered" evidence="1">
    <location>
        <begin position="48"/>
        <end position="131"/>
    </location>
</feature>
<gene>
    <name evidence="2" type="ORF">WHR41_01556</name>
</gene>
<evidence type="ECO:0000313" key="2">
    <source>
        <dbReference type="EMBL" id="KAL1589776.1"/>
    </source>
</evidence>
<dbReference type="EMBL" id="JAAQHG020000004">
    <property type="protein sequence ID" value="KAL1589776.1"/>
    <property type="molecule type" value="Genomic_DNA"/>
</dbReference>
<evidence type="ECO:0000256" key="1">
    <source>
        <dbReference type="SAM" id="MobiDB-lite"/>
    </source>
</evidence>
<dbReference type="GeneID" id="96003000"/>
<reference evidence="2 3" key="1">
    <citation type="journal article" date="2020" name="Microbiol. Resour. Announc.">
        <title>Draft Genome Sequence of a Cladosporium Species Isolated from the Mesophotic Ascidian Didemnum maculosum.</title>
        <authorList>
            <person name="Gioti A."/>
            <person name="Siaperas R."/>
            <person name="Nikolaivits E."/>
            <person name="Le Goff G."/>
            <person name="Ouazzani J."/>
            <person name="Kotoulas G."/>
            <person name="Topakas E."/>
        </authorList>
    </citation>
    <scope>NUCLEOTIDE SEQUENCE [LARGE SCALE GENOMIC DNA]</scope>
    <source>
        <strain evidence="2 3">TM138-S3</strain>
    </source>
</reference>
<keyword evidence="3" id="KW-1185">Reference proteome</keyword>
<feature type="compositionally biased region" description="Polar residues" evidence="1">
    <location>
        <begin position="74"/>
        <end position="93"/>
    </location>
</feature>
<comment type="caution">
    <text evidence="2">The sequence shown here is derived from an EMBL/GenBank/DDBJ whole genome shotgun (WGS) entry which is preliminary data.</text>
</comment>
<sequence length="167" mass="18343">MTGAARWLKTIRSGPVKSTCFVGRVFGREICRKQSTVCDNRSERLRKNQYQEDPEHASIYGQKPENCSPAKRSGQCTSNDRTNCHWHQQASLKQSHEAAALSTSGEISNDTRSDGDRASATGTLQTTHNNERGIVSCLRETNTCSNEDQKGAAEGDAAAFRIRDGPP</sequence>
<protein>
    <submittedName>
        <fullName evidence="2">Uncharacterized protein</fullName>
    </submittedName>
</protein>
<name>A0AB34L2A7_9PEZI</name>
<proteinExistence type="predicted"/>
<dbReference type="AlphaFoldDB" id="A0AB34L2A7"/>
<dbReference type="Proteomes" id="UP000803884">
    <property type="component" value="Unassembled WGS sequence"/>
</dbReference>
<feature type="region of interest" description="Disordered" evidence="1">
    <location>
        <begin position="145"/>
        <end position="167"/>
    </location>
</feature>